<dbReference type="InterPro" id="IPR008551">
    <property type="entry name" value="TANGO2"/>
</dbReference>
<organism evidence="1 2">
    <name type="scientific">Salinimicrobium gaetbulicola</name>
    <dbReference type="NCBI Taxonomy" id="999702"/>
    <lineage>
        <taxon>Bacteria</taxon>
        <taxon>Pseudomonadati</taxon>
        <taxon>Bacteroidota</taxon>
        <taxon>Flavobacteriia</taxon>
        <taxon>Flavobacteriales</taxon>
        <taxon>Flavobacteriaceae</taxon>
        <taxon>Salinimicrobium</taxon>
    </lineage>
</organism>
<proteinExistence type="predicted"/>
<dbReference type="Pfam" id="PF05742">
    <property type="entry name" value="TANGO2"/>
    <property type="match status" value="1"/>
</dbReference>
<evidence type="ECO:0000313" key="1">
    <source>
        <dbReference type="EMBL" id="MFD0976410.1"/>
    </source>
</evidence>
<sequence length="242" mass="27772">MCTVTLIPFKSPSEGFILTSNRDEANGRKTLPPKIYSENDILKLYPKDEVGGGTWIGVSERKRTICLLNGEFERHERKPPYRLSRGVVVKDLLDAPVLTTAIKDYDLENVEPFTVIGVDWSSELKLLELVWDGRRKHLKALESEPHIWSSSPLYTSEMKLLRESWFREFRKERSLTAEDLLDFHTSAGTGDKNVDVIMDRGFIKTQSISQVALSEGKLKFYYRNLLSDEITKIEISEDLRSS</sequence>
<dbReference type="Proteomes" id="UP001597100">
    <property type="component" value="Unassembled WGS sequence"/>
</dbReference>
<dbReference type="PANTHER" id="PTHR17985:SF8">
    <property type="entry name" value="TRANSPORT AND GOLGI ORGANIZATION PROTEIN 2 HOMOLOG"/>
    <property type="match status" value="1"/>
</dbReference>
<dbReference type="PANTHER" id="PTHR17985">
    <property type="entry name" value="SER/THR-RICH PROTEIN T10 IN DGCR REGION"/>
    <property type="match status" value="1"/>
</dbReference>
<evidence type="ECO:0000313" key="2">
    <source>
        <dbReference type="Proteomes" id="UP001597100"/>
    </source>
</evidence>
<protein>
    <submittedName>
        <fullName evidence="1">NRDE family protein</fullName>
    </submittedName>
</protein>
<keyword evidence="2" id="KW-1185">Reference proteome</keyword>
<gene>
    <name evidence="1" type="ORF">ACFQ1G_06380</name>
</gene>
<accession>A0ABW3IF57</accession>
<dbReference type="EMBL" id="JBHTJP010000032">
    <property type="protein sequence ID" value="MFD0976410.1"/>
    <property type="molecule type" value="Genomic_DNA"/>
</dbReference>
<comment type="caution">
    <text evidence="1">The sequence shown here is derived from an EMBL/GenBank/DDBJ whole genome shotgun (WGS) entry which is preliminary data.</text>
</comment>
<reference evidence="2" key="1">
    <citation type="journal article" date="2019" name="Int. J. Syst. Evol. Microbiol.">
        <title>The Global Catalogue of Microorganisms (GCM) 10K type strain sequencing project: providing services to taxonomists for standard genome sequencing and annotation.</title>
        <authorList>
            <consortium name="The Broad Institute Genomics Platform"/>
            <consortium name="The Broad Institute Genome Sequencing Center for Infectious Disease"/>
            <person name="Wu L."/>
            <person name="Ma J."/>
        </authorList>
    </citation>
    <scope>NUCLEOTIDE SEQUENCE [LARGE SCALE GENOMIC DNA]</scope>
    <source>
        <strain evidence="2">CCUG 60898</strain>
    </source>
</reference>
<dbReference type="RefSeq" id="WP_380737710.1">
    <property type="nucleotide sequence ID" value="NZ_JBHTJP010000032.1"/>
</dbReference>
<name>A0ABW3IF57_9FLAO</name>